<evidence type="ECO:0000313" key="1">
    <source>
        <dbReference type="EMBL" id="GAX18897.1"/>
    </source>
</evidence>
<comment type="caution">
    <text evidence="1">The sequence shown here is derived from an EMBL/GenBank/DDBJ whole genome shotgun (WGS) entry which is preliminary data.</text>
</comment>
<accession>A0A1Z5JXZ1</accession>
<sequence>MPNVVREIDRQTSAIRGSRVSNRNASPRFETDDLCNNCRYVLSGPTLEHFTCYFLMKRRQRKENMTLLDAARWVAKQKPDYCDFCDPNSVGCSHRYWDVDKVAPKVLLSRAHLLHSIPSDWRLPAEALSNITAYTSRLANEALTKPLLFEFNPSIAILPVSQVPSSHTNAIYIATYRVSSAHACFDDPDITLQMLGGSWENRPKKSVEYLGIALLDRELNIVAETVVGTKDVIYKMEDVRVSVLHDQMFISSFASIHPLWIIPPASEKVVYLRSIRQNRSDFTVAIREMASCTRDGRTQSRGKNLNYFVDAQNRTVLELEPMGAREVVDLDSPCIKKPRDQQSEFLIRYDSRLPFPSFGTTDELEFVRRGLTNLPPYTYERGGACCLHFEHNGLPLLLGIAHRKTVFKKSDGQAMSKNGIVSNHYFSTFYAFQRNAPYRTVARTGNFCFGFPNTNDTLYSSLSRSDLKVGSLRYNCPRVHFVSGMTYAAHNHSEVIISYGVNDCIPNMVIVLMDDIIQLLFSPKELAQT</sequence>
<gene>
    <name evidence="1" type="ORF">FisN_8Hu114</name>
</gene>
<dbReference type="AlphaFoldDB" id="A0A1Z5JXZ1"/>
<dbReference type="OrthoDB" id="48433at2759"/>
<protein>
    <submittedName>
        <fullName evidence="1">Uncharacterized protein</fullName>
    </submittedName>
</protein>
<evidence type="ECO:0000313" key="2">
    <source>
        <dbReference type="Proteomes" id="UP000198406"/>
    </source>
</evidence>
<organism evidence="1 2">
    <name type="scientific">Fistulifera solaris</name>
    <name type="common">Oleaginous diatom</name>
    <dbReference type="NCBI Taxonomy" id="1519565"/>
    <lineage>
        <taxon>Eukaryota</taxon>
        <taxon>Sar</taxon>
        <taxon>Stramenopiles</taxon>
        <taxon>Ochrophyta</taxon>
        <taxon>Bacillariophyta</taxon>
        <taxon>Bacillariophyceae</taxon>
        <taxon>Bacillariophycidae</taxon>
        <taxon>Naviculales</taxon>
        <taxon>Naviculaceae</taxon>
        <taxon>Fistulifera</taxon>
    </lineage>
</organism>
<keyword evidence="2" id="KW-1185">Reference proteome</keyword>
<dbReference type="InParanoid" id="A0A1Z5JXZ1"/>
<dbReference type="EMBL" id="BDSP01000133">
    <property type="protein sequence ID" value="GAX18897.1"/>
    <property type="molecule type" value="Genomic_DNA"/>
</dbReference>
<reference evidence="1 2" key="1">
    <citation type="journal article" date="2015" name="Plant Cell">
        <title>Oil accumulation by the oleaginous diatom Fistulifera solaris as revealed by the genome and transcriptome.</title>
        <authorList>
            <person name="Tanaka T."/>
            <person name="Maeda Y."/>
            <person name="Veluchamy A."/>
            <person name="Tanaka M."/>
            <person name="Abida H."/>
            <person name="Marechal E."/>
            <person name="Bowler C."/>
            <person name="Muto M."/>
            <person name="Sunaga Y."/>
            <person name="Tanaka M."/>
            <person name="Yoshino T."/>
            <person name="Taniguchi T."/>
            <person name="Fukuda Y."/>
            <person name="Nemoto M."/>
            <person name="Matsumoto M."/>
            <person name="Wong P.S."/>
            <person name="Aburatani S."/>
            <person name="Fujibuchi W."/>
        </authorList>
    </citation>
    <scope>NUCLEOTIDE SEQUENCE [LARGE SCALE GENOMIC DNA]</scope>
    <source>
        <strain evidence="1 2">JPCC DA0580</strain>
    </source>
</reference>
<proteinExistence type="predicted"/>
<name>A0A1Z5JXZ1_FISSO</name>
<dbReference type="Proteomes" id="UP000198406">
    <property type="component" value="Unassembled WGS sequence"/>
</dbReference>